<accession>A0ABR1IYE1</accession>
<proteinExistence type="inferred from homology"/>
<name>A0ABR1IYE1_9AGAR</name>
<protein>
    <submittedName>
        <fullName evidence="3">Ubiquitin ligase (Cullin) of SCF</fullName>
    </submittedName>
</protein>
<dbReference type="GO" id="GO:0016874">
    <property type="term" value="F:ligase activity"/>
    <property type="evidence" value="ECO:0007669"/>
    <property type="project" value="UniProtKB-KW"/>
</dbReference>
<dbReference type="InterPro" id="IPR016159">
    <property type="entry name" value="Cullin_repeat-like_dom_sf"/>
</dbReference>
<sequence>MSLSTDSLPSPRAAPSRNPEEIWSFLHTGMDRIMNEGPRAYVQNMHMYMYTAVYDYIALGKLIDGPVKSGLPSSLAKLEGARLHGERLYVKVGGYLKDYLKRIIQAFSSIKDPEALLQYYNTQWEQYSERTKYISHLFSCFNRHWVASETRMRKKAGDFESRPVYSIDTLALILWNEHVFLPLQNQENNLTEAIIHLVNQERDGKTIDQNMIKNTLSSFFSIDIHAVGGLDCRHIYKNHFLVPFIRAMEIYYRSRSASFLEEHTTVEYVEEAQEWLRSEEARIEAYLCMNKVERRDVIKKFDVLVHEYGDRDEVGLESKPC</sequence>
<gene>
    <name evidence="3" type="primary">CDC53_3</name>
    <name evidence="3" type="ORF">VKT23_016812</name>
</gene>
<dbReference type="InterPro" id="IPR045093">
    <property type="entry name" value="Cullin"/>
</dbReference>
<feature type="domain" description="Cullin N-terminal" evidence="2">
    <location>
        <begin position="23"/>
        <end position="288"/>
    </location>
</feature>
<dbReference type="EMBL" id="JBANRG010000065">
    <property type="protein sequence ID" value="KAK7441030.1"/>
    <property type="molecule type" value="Genomic_DNA"/>
</dbReference>
<organism evidence="3 4">
    <name type="scientific">Marasmiellus scandens</name>
    <dbReference type="NCBI Taxonomy" id="2682957"/>
    <lineage>
        <taxon>Eukaryota</taxon>
        <taxon>Fungi</taxon>
        <taxon>Dikarya</taxon>
        <taxon>Basidiomycota</taxon>
        <taxon>Agaricomycotina</taxon>
        <taxon>Agaricomycetes</taxon>
        <taxon>Agaricomycetidae</taxon>
        <taxon>Agaricales</taxon>
        <taxon>Marasmiineae</taxon>
        <taxon>Omphalotaceae</taxon>
        <taxon>Marasmiellus</taxon>
    </lineage>
</organism>
<evidence type="ECO:0000259" key="2">
    <source>
        <dbReference type="Pfam" id="PF00888"/>
    </source>
</evidence>
<reference evidence="3 4" key="1">
    <citation type="submission" date="2024-01" db="EMBL/GenBank/DDBJ databases">
        <title>A draft genome for the cacao thread blight pathogen Marasmiellus scandens.</title>
        <authorList>
            <person name="Baruah I.K."/>
            <person name="Leung J."/>
            <person name="Bukari Y."/>
            <person name="Amoako-Attah I."/>
            <person name="Meinhardt L.W."/>
            <person name="Bailey B.A."/>
            <person name="Cohen S.P."/>
        </authorList>
    </citation>
    <scope>NUCLEOTIDE SEQUENCE [LARGE SCALE GENOMIC DNA]</scope>
    <source>
        <strain evidence="3 4">GH-19</strain>
    </source>
</reference>
<evidence type="ECO:0000313" key="4">
    <source>
        <dbReference type="Proteomes" id="UP001498398"/>
    </source>
</evidence>
<dbReference type="Pfam" id="PF00888">
    <property type="entry name" value="Cullin"/>
    <property type="match status" value="1"/>
</dbReference>
<dbReference type="PANTHER" id="PTHR11932">
    <property type="entry name" value="CULLIN"/>
    <property type="match status" value="1"/>
</dbReference>
<evidence type="ECO:0000313" key="3">
    <source>
        <dbReference type="EMBL" id="KAK7441030.1"/>
    </source>
</evidence>
<comment type="caution">
    <text evidence="3">The sequence shown here is derived from an EMBL/GenBank/DDBJ whole genome shotgun (WGS) entry which is preliminary data.</text>
</comment>
<dbReference type="InterPro" id="IPR001373">
    <property type="entry name" value="Cullin_N"/>
</dbReference>
<dbReference type="Gene3D" id="1.20.1310.10">
    <property type="entry name" value="Cullin Repeats"/>
    <property type="match status" value="2"/>
</dbReference>
<dbReference type="SUPFAM" id="SSF74788">
    <property type="entry name" value="Cullin repeat-like"/>
    <property type="match status" value="1"/>
</dbReference>
<dbReference type="Proteomes" id="UP001498398">
    <property type="component" value="Unassembled WGS sequence"/>
</dbReference>
<comment type="similarity">
    <text evidence="1">Belongs to the cullin family.</text>
</comment>
<keyword evidence="3" id="KW-0436">Ligase</keyword>
<keyword evidence="4" id="KW-1185">Reference proteome</keyword>
<evidence type="ECO:0000256" key="1">
    <source>
        <dbReference type="ARBA" id="ARBA00006019"/>
    </source>
</evidence>